<dbReference type="Proteomes" id="UP000034883">
    <property type="component" value="Chromosome"/>
</dbReference>
<gene>
    <name evidence="2" type="ORF">DB32_000923</name>
</gene>
<protein>
    <submittedName>
        <fullName evidence="2">Uncharacterized protein</fullName>
    </submittedName>
</protein>
<dbReference type="EMBL" id="CP011125">
    <property type="protein sequence ID" value="AKF03774.1"/>
    <property type="molecule type" value="Genomic_DNA"/>
</dbReference>
<evidence type="ECO:0000313" key="2">
    <source>
        <dbReference type="EMBL" id="AKF03774.1"/>
    </source>
</evidence>
<evidence type="ECO:0000313" key="3">
    <source>
        <dbReference type="Proteomes" id="UP000034883"/>
    </source>
</evidence>
<dbReference type="AlphaFoldDB" id="A0A0F6SDN9"/>
<accession>A0A0F6SDN9</accession>
<sequence>MTGGGQIDVGEDPDSFGGNAAPRRGDFTGEWNHVTHEGEHFHGHEITFVECFVNANDEEPPEAGFAEIVFGGTGTFEGEDCTFEVEAEDHGEGRNAPARDEYTIRIDCPGTENDYVTPDEEPILHGNIQIHPLPPGFL</sequence>
<evidence type="ECO:0000256" key="1">
    <source>
        <dbReference type="SAM" id="MobiDB-lite"/>
    </source>
</evidence>
<organism evidence="2 3">
    <name type="scientific">Sandaracinus amylolyticus</name>
    <dbReference type="NCBI Taxonomy" id="927083"/>
    <lineage>
        <taxon>Bacteria</taxon>
        <taxon>Pseudomonadati</taxon>
        <taxon>Myxococcota</taxon>
        <taxon>Polyangia</taxon>
        <taxon>Polyangiales</taxon>
        <taxon>Sandaracinaceae</taxon>
        <taxon>Sandaracinus</taxon>
    </lineage>
</organism>
<dbReference type="KEGG" id="samy:DB32_000923"/>
<keyword evidence="3" id="KW-1185">Reference proteome</keyword>
<reference evidence="2 3" key="1">
    <citation type="submission" date="2015-03" db="EMBL/GenBank/DDBJ databases">
        <title>Genome assembly of Sandaracinus amylolyticus DSM 53668.</title>
        <authorList>
            <person name="Sharma G."/>
            <person name="Subramanian S."/>
        </authorList>
    </citation>
    <scope>NUCLEOTIDE SEQUENCE [LARGE SCALE GENOMIC DNA]</scope>
    <source>
        <strain evidence="2 3">DSM 53668</strain>
    </source>
</reference>
<name>A0A0F6SDN9_9BACT</name>
<proteinExistence type="predicted"/>
<feature type="region of interest" description="Disordered" evidence="1">
    <location>
        <begin position="1"/>
        <end position="27"/>
    </location>
</feature>